<name>A0A316HV60_9PSEU</name>
<accession>A0A316HV60</accession>
<dbReference type="RefSeq" id="WP_146231717.1">
    <property type="nucleotide sequence ID" value="NZ_QGHB01000009.1"/>
</dbReference>
<sequence>MARRWMDKLTRWAMRDLAGAEEVAAHVRRMAARSPRFERDLTTLLIRLAVRQAEADRRHDALATLAEAAEICRRRAAAEPARFGPNLAEVLHRQSLLHAEVEQREHALLAAEQAVALYQRLLPRNPGWFEPLYANALGQLGFCLSDCDRLEEAVPVVEHAVRIERRLAVDSPDERLPDLARWLHNLGSFLMKAERFEEGLHVTEEAIRIRERLVEDAPGQHETALADSRHNRELGLAAWTRQVEEQAAPDDVVLGPYPLCDTCKQFSGGLVAVRHRQIHVRAHGKEACVDQGLAEIVTGLWAVCATRSCCEDEGGRAYVVPVPGQAPAAEEFLAGLGVRVENEGGVLYFRLPGR</sequence>
<dbReference type="InterPro" id="IPR011990">
    <property type="entry name" value="TPR-like_helical_dom_sf"/>
</dbReference>
<gene>
    <name evidence="1" type="ORF">C8D88_109385</name>
</gene>
<dbReference type="AlphaFoldDB" id="A0A316HV60"/>
<dbReference type="Gene3D" id="1.25.40.10">
    <property type="entry name" value="Tetratricopeptide repeat domain"/>
    <property type="match status" value="1"/>
</dbReference>
<dbReference type="Pfam" id="PF13374">
    <property type="entry name" value="TPR_10"/>
    <property type="match status" value="1"/>
</dbReference>
<reference evidence="1 2" key="1">
    <citation type="submission" date="2018-05" db="EMBL/GenBank/DDBJ databases">
        <title>Genomic Encyclopedia of Type Strains, Phase IV (KMG-IV): sequencing the most valuable type-strain genomes for metagenomic binning, comparative biology and taxonomic classification.</title>
        <authorList>
            <person name="Goeker M."/>
        </authorList>
    </citation>
    <scope>NUCLEOTIDE SEQUENCE [LARGE SCALE GENOMIC DNA]</scope>
    <source>
        <strain evidence="1 2">DSM 45480</strain>
    </source>
</reference>
<dbReference type="SUPFAM" id="SSF48452">
    <property type="entry name" value="TPR-like"/>
    <property type="match status" value="1"/>
</dbReference>
<protein>
    <submittedName>
        <fullName evidence="1">Tetratricopeptide repeat protein</fullName>
    </submittedName>
</protein>
<proteinExistence type="predicted"/>
<evidence type="ECO:0000313" key="2">
    <source>
        <dbReference type="Proteomes" id="UP000246005"/>
    </source>
</evidence>
<dbReference type="EMBL" id="QGHB01000009">
    <property type="protein sequence ID" value="PWK84299.1"/>
    <property type="molecule type" value="Genomic_DNA"/>
</dbReference>
<evidence type="ECO:0000313" key="1">
    <source>
        <dbReference type="EMBL" id="PWK84299.1"/>
    </source>
</evidence>
<dbReference type="Proteomes" id="UP000246005">
    <property type="component" value="Unassembled WGS sequence"/>
</dbReference>
<comment type="caution">
    <text evidence="1">The sequence shown here is derived from an EMBL/GenBank/DDBJ whole genome shotgun (WGS) entry which is preliminary data.</text>
</comment>
<organism evidence="1 2">
    <name type="scientific">Lentzea atacamensis</name>
    <dbReference type="NCBI Taxonomy" id="531938"/>
    <lineage>
        <taxon>Bacteria</taxon>
        <taxon>Bacillati</taxon>
        <taxon>Actinomycetota</taxon>
        <taxon>Actinomycetes</taxon>
        <taxon>Pseudonocardiales</taxon>
        <taxon>Pseudonocardiaceae</taxon>
        <taxon>Lentzea</taxon>
    </lineage>
</organism>